<name>A0A316FM67_9GAMM</name>
<dbReference type="RefSeq" id="WP_109763759.1">
    <property type="nucleotide sequence ID" value="NZ_QGGU01000007.1"/>
</dbReference>
<protein>
    <submittedName>
        <fullName evidence="2">Outer membrane lipoprotein</fullName>
    </submittedName>
</protein>
<evidence type="ECO:0000256" key="1">
    <source>
        <dbReference type="SAM" id="MobiDB-lite"/>
    </source>
</evidence>
<dbReference type="GO" id="GO:0019867">
    <property type="term" value="C:outer membrane"/>
    <property type="evidence" value="ECO:0007669"/>
    <property type="project" value="InterPro"/>
</dbReference>
<evidence type="ECO:0000313" key="3">
    <source>
        <dbReference type="Proteomes" id="UP000245790"/>
    </source>
</evidence>
<dbReference type="PIRSF" id="PIRSF004982">
    <property type="entry name" value="SlP"/>
    <property type="match status" value="1"/>
</dbReference>
<reference evidence="2 3" key="1">
    <citation type="submission" date="2018-05" db="EMBL/GenBank/DDBJ databases">
        <title>Genomic Encyclopedia of Type Strains, Phase IV (KMG-IV): sequencing the most valuable type-strain genomes for metagenomic binning, comparative biology and taxonomic classification.</title>
        <authorList>
            <person name="Goeker M."/>
        </authorList>
    </citation>
    <scope>NUCLEOTIDE SEQUENCE [LARGE SCALE GENOMIC DNA]</scope>
    <source>
        <strain evidence="2 3">DSM 25350</strain>
    </source>
</reference>
<keyword evidence="3" id="KW-1185">Reference proteome</keyword>
<dbReference type="PANTHER" id="PTHR37530">
    <property type="entry name" value="OUTER MEMBRANE PROTEIN SLP"/>
    <property type="match status" value="1"/>
</dbReference>
<sequence length="205" mass="23279">MKQLVFVFMTAVVLAGCNTVPKSLQGDYKPVTLAEARKTEGSSVKVRWGGVIARVDNQERQSVIEIVAKPLMSSSRPRDVDTSGGRFLAIVPDFVDPVVYEKGREVTVVGELSDMVEGKIGEMKYWFPVVRTTSHHLWKKRSEVKQVHHWGTSFWPIFPHRYYYHPHWRYYPRKDGKGSSSSGKPVMKSKVTVPKRKSSGGNKEK</sequence>
<evidence type="ECO:0000313" key="2">
    <source>
        <dbReference type="EMBL" id="PWK49978.1"/>
    </source>
</evidence>
<dbReference type="PROSITE" id="PS51257">
    <property type="entry name" value="PROKAR_LIPOPROTEIN"/>
    <property type="match status" value="1"/>
</dbReference>
<feature type="region of interest" description="Disordered" evidence="1">
    <location>
        <begin position="175"/>
        <end position="205"/>
    </location>
</feature>
<organism evidence="2 3">
    <name type="scientific">Pleionea mediterranea</name>
    <dbReference type="NCBI Taxonomy" id="523701"/>
    <lineage>
        <taxon>Bacteria</taxon>
        <taxon>Pseudomonadati</taxon>
        <taxon>Pseudomonadota</taxon>
        <taxon>Gammaproteobacteria</taxon>
        <taxon>Oceanospirillales</taxon>
        <taxon>Pleioneaceae</taxon>
        <taxon>Pleionea</taxon>
    </lineage>
</organism>
<comment type="caution">
    <text evidence="2">The sequence shown here is derived from an EMBL/GenBank/DDBJ whole genome shotgun (WGS) entry which is preliminary data.</text>
</comment>
<dbReference type="AlphaFoldDB" id="A0A316FM67"/>
<keyword evidence="2" id="KW-0449">Lipoprotein</keyword>
<dbReference type="Pfam" id="PF03843">
    <property type="entry name" value="Slp"/>
    <property type="match status" value="1"/>
</dbReference>
<dbReference type="Proteomes" id="UP000245790">
    <property type="component" value="Unassembled WGS sequence"/>
</dbReference>
<dbReference type="InterPro" id="IPR004658">
    <property type="entry name" value="OMP_Slp"/>
</dbReference>
<feature type="compositionally biased region" description="Low complexity" evidence="1">
    <location>
        <begin position="178"/>
        <end position="190"/>
    </location>
</feature>
<dbReference type="EMBL" id="QGGU01000007">
    <property type="protein sequence ID" value="PWK49978.1"/>
    <property type="molecule type" value="Genomic_DNA"/>
</dbReference>
<dbReference type="PANTHER" id="PTHR37530:SF1">
    <property type="entry name" value="OUTER MEMBRANE PROTEIN SLP"/>
    <property type="match status" value="1"/>
</dbReference>
<accession>A0A316FM67</accession>
<dbReference type="OrthoDB" id="5295757at2"/>
<gene>
    <name evidence="2" type="ORF">C8D97_107143</name>
</gene>
<dbReference type="NCBIfam" id="TIGR00752">
    <property type="entry name" value="slp"/>
    <property type="match status" value="1"/>
</dbReference>
<proteinExistence type="predicted"/>